<feature type="region of interest" description="Disordered" evidence="1">
    <location>
        <begin position="1"/>
        <end position="41"/>
    </location>
</feature>
<organism evidence="2 3">
    <name type="scientific">Leptospira inadai serovar Lyme str. 10</name>
    <dbReference type="NCBI Taxonomy" id="1049790"/>
    <lineage>
        <taxon>Bacteria</taxon>
        <taxon>Pseudomonadati</taxon>
        <taxon>Spirochaetota</taxon>
        <taxon>Spirochaetia</taxon>
        <taxon>Leptospirales</taxon>
        <taxon>Leptospiraceae</taxon>
        <taxon>Leptospira</taxon>
    </lineage>
</organism>
<comment type="caution">
    <text evidence="2">The sequence shown here is derived from an EMBL/GenBank/DDBJ whole genome shotgun (WGS) entry which is preliminary data.</text>
</comment>
<dbReference type="AlphaFoldDB" id="V6HZF3"/>
<reference evidence="2 3" key="1">
    <citation type="submission" date="2013-05" db="EMBL/GenBank/DDBJ databases">
        <authorList>
            <person name="Harkins D.M."/>
            <person name="Durkin A.S."/>
            <person name="Brinkac L.M."/>
            <person name="Haft D.H."/>
            <person name="Selengut J.D."/>
            <person name="Sanka R."/>
            <person name="DePew J."/>
            <person name="Purushe J."/>
            <person name="Hartskeerl R.A."/>
            <person name="Ahmed A."/>
            <person name="van der Linden H."/>
            <person name="Goris M.G.A."/>
            <person name="Vinetz J.M."/>
            <person name="Sutton G.G."/>
            <person name="Nierman W.C."/>
            <person name="Fouts D.E."/>
        </authorList>
    </citation>
    <scope>NUCLEOTIDE SEQUENCE [LARGE SCALE GENOMIC DNA]</scope>
    <source>
        <strain evidence="2 3">10</strain>
    </source>
</reference>
<gene>
    <name evidence="2" type="ORF">LEP1GSC047_2338</name>
</gene>
<accession>V6HZF3</accession>
<protein>
    <submittedName>
        <fullName evidence="2">Uncharacterized protein</fullName>
    </submittedName>
</protein>
<evidence type="ECO:0000313" key="2">
    <source>
        <dbReference type="EMBL" id="EQA38384.1"/>
    </source>
</evidence>
<dbReference type="EMBL" id="AHMM02000006">
    <property type="protein sequence ID" value="EQA38384.1"/>
    <property type="molecule type" value="Genomic_DNA"/>
</dbReference>
<dbReference type="Proteomes" id="UP000018719">
    <property type="component" value="Unassembled WGS sequence"/>
</dbReference>
<proteinExistence type="predicted"/>
<evidence type="ECO:0000313" key="3">
    <source>
        <dbReference type="Proteomes" id="UP000018719"/>
    </source>
</evidence>
<name>V6HZF3_9LEPT</name>
<dbReference type="STRING" id="1049790.LEP1GSC047_2338"/>
<evidence type="ECO:0000256" key="1">
    <source>
        <dbReference type="SAM" id="MobiDB-lite"/>
    </source>
</evidence>
<sequence>MGAGYMTKSCEEGSGYRNTQNEKGSDQISRPSWIGMSAVMT</sequence>
<feature type="compositionally biased region" description="Polar residues" evidence="1">
    <location>
        <begin position="16"/>
        <end position="30"/>
    </location>
</feature>